<dbReference type="InterPro" id="IPR021270">
    <property type="entry name" value="DUF2849"/>
</dbReference>
<dbReference type="OrthoDB" id="9815695at2"/>
<keyword evidence="2" id="KW-1185">Reference proteome</keyword>
<organism evidence="1 2">
    <name type="scientific">Lutibaculum baratangense AMV1</name>
    <dbReference type="NCBI Taxonomy" id="631454"/>
    <lineage>
        <taxon>Bacteria</taxon>
        <taxon>Pseudomonadati</taxon>
        <taxon>Pseudomonadota</taxon>
        <taxon>Alphaproteobacteria</taxon>
        <taxon>Hyphomicrobiales</taxon>
        <taxon>Tepidamorphaceae</taxon>
        <taxon>Lutibaculum</taxon>
    </lineage>
</organism>
<dbReference type="Proteomes" id="UP000017819">
    <property type="component" value="Unassembled WGS sequence"/>
</dbReference>
<dbReference type="AlphaFoldDB" id="V4RHU0"/>
<evidence type="ECO:0000313" key="1">
    <source>
        <dbReference type="EMBL" id="ESR22835.1"/>
    </source>
</evidence>
<comment type="caution">
    <text evidence="1">The sequence shown here is derived from an EMBL/GenBank/DDBJ whole genome shotgun (WGS) entry which is preliminary data.</text>
</comment>
<proteinExistence type="predicted"/>
<evidence type="ECO:0008006" key="3">
    <source>
        <dbReference type="Google" id="ProtNLM"/>
    </source>
</evidence>
<name>V4RHU0_9HYPH</name>
<accession>V4RHU0</accession>
<protein>
    <recommendedName>
        <fullName evidence="3">DUF2849 domain-containing protein</fullName>
    </recommendedName>
</protein>
<reference evidence="1 2" key="1">
    <citation type="journal article" date="2014" name="Genome Announc.">
        <title>Draft Genome Sequence of Lutibaculum baratangense Strain AMV1T, Isolated from a Mud Volcano in Andamans, India.</title>
        <authorList>
            <person name="Singh A."/>
            <person name="Sreenivas A."/>
            <person name="Sathyanarayana Reddy G."/>
            <person name="Pinnaka A.K."/>
            <person name="Shivaji S."/>
        </authorList>
    </citation>
    <scope>NUCLEOTIDE SEQUENCE [LARGE SCALE GENOMIC DNA]</scope>
    <source>
        <strain evidence="1 2">AMV1</strain>
    </source>
</reference>
<dbReference type="RefSeq" id="WP_023434081.1">
    <property type="nucleotide sequence ID" value="NZ_AWXZ01000040.1"/>
</dbReference>
<dbReference type="EMBL" id="AWXZ01000040">
    <property type="protein sequence ID" value="ESR22835.1"/>
    <property type="molecule type" value="Genomic_DNA"/>
</dbReference>
<dbReference type="Pfam" id="PF11011">
    <property type="entry name" value="DUF2849"/>
    <property type="match status" value="1"/>
</dbReference>
<dbReference type="STRING" id="631454.N177_3972"/>
<evidence type="ECO:0000313" key="2">
    <source>
        <dbReference type="Proteomes" id="UP000017819"/>
    </source>
</evidence>
<gene>
    <name evidence="1" type="ORF">N177_3972</name>
</gene>
<dbReference type="eggNOG" id="ENOG50339T3">
    <property type="taxonomic scope" value="Bacteria"/>
</dbReference>
<sequence length="100" mass="10657">MAKKLVAEQMVLTANRLADGRVIYLGADGWTIDLDEARIVRGAEEAEGAEEAGRKAVADRILVEPYLIEVVTVGGGVEPARLREKIRCAGPTTGHSRSAA</sequence>